<dbReference type="EMBL" id="BSXT01000541">
    <property type="protein sequence ID" value="GMF29600.1"/>
    <property type="molecule type" value="Genomic_DNA"/>
</dbReference>
<feature type="compositionally biased region" description="Basic and acidic residues" evidence="2">
    <location>
        <begin position="1554"/>
        <end position="1572"/>
    </location>
</feature>
<evidence type="ECO:0000256" key="1">
    <source>
        <dbReference type="SAM" id="Coils"/>
    </source>
</evidence>
<feature type="region of interest" description="Disordered" evidence="2">
    <location>
        <begin position="851"/>
        <end position="919"/>
    </location>
</feature>
<gene>
    <name evidence="3" type="ORF">Pfra01_000636500</name>
</gene>
<feature type="compositionally biased region" description="Polar residues" evidence="2">
    <location>
        <begin position="1504"/>
        <end position="1553"/>
    </location>
</feature>
<feature type="region of interest" description="Disordered" evidence="2">
    <location>
        <begin position="1"/>
        <end position="95"/>
    </location>
</feature>
<feature type="region of interest" description="Disordered" evidence="2">
    <location>
        <begin position="1504"/>
        <end position="1608"/>
    </location>
</feature>
<proteinExistence type="predicted"/>
<sequence>MFRPQNQSRPTLSPSLSPPSSPASAVARRTEPERTSDSDDVSASGADDVSASGADDVSASGADDNEVVASKEKDADSDYAPPKGKAKAKGKISKWSNRDEKRLISAWHEVVTLLAKNGYAGSFASRNEGLRLNAMIHQRYVEIGDAKSARTNQSTGAKKHAIMMAFRSLRAVLRVLASLTERPNWFGMTPDERVELQKMHGHHQEHACYIEKETYQQLAEIDRAQRTISTPTPNARRPPLTLAHLLQQTTDDDDDPRKTSSKKSGKTKYTGGPPQGYVVAEGSSDGSSGDGVSDDAASTRNGRSENLSRGANSQSLVTPRRPRSPVKDLARRSSRDLGRADDLATVDGSSPHKRRRTGFSDAKWVTRLLNAQTQRFEALLAEFQEERRQERQHNMEIIVEALKLRSASPQKSDQPSQFVEALVEKQRQHVLGLFKQMQAERSREREQARMLLRELGAPRLVSSQDQEHKDGAHVEPHFQLFGPIASEIFGDESARVETSHPLESEQSVPTPPEPPRAAQAPRRTRRTVTIMPVSTAATRVNAAWGNDELSLLAQAWGEVVDEPKDRLVLSSAERSALHARFCALSDSSRRSLSSVARQHHRLCMSYHLIVDTNRRSLRAGTPGWFDLPAAEQHELRRAHSKKEKGVTVVNAELFAQLDRACRGDNTAPKPPTKKHKAKGSGDATAKQSGAHSHHMKKTKSAVTEPEEEVDEGNDNPRIAWSAQDWTLFVDAWQEAADEFLELGNEPDEKVKLPNWLIRQKFVARGGAEDTTVGSITAKKRCIIHSYNFIQQCVAGLEALDGSDWFDLTFNERFRLQRKLVSPKSSQRVGCELDRETFHKIGIIMEKENLMGTVTGRKRKRKHKQVRQSSVSSEASSDESLPRSPSLSPSRDNDEVSDPEESRPITRHPHSPRYEGDGSQVDEQVVEALLEAQNARFEQLMHDLREERLEERKQNQAMLLEILHERSPAEDSNQNVSYLESLVGKQQEQLMDLFAQMHKEREQEREDFHALLRQLCSRPRSSPLVQRQQAMSNVTSWTETEINILVQAWSEVEAKYPSLRCPRGAGTLHAKLFSVFSKRCKFFRSSSAVNRTKNRLRNFTLFVRKYNEDRQKDGGRKWFDLSVDEREQRRKMLPAKIRGMTSSVSKKAFATLLTMDRAQRWLGGNASADNENGNTNTTLNTSVVASLPPSPLSTAMLKDQETSGEGISSLKELSSPSSEQQMNEVEDRLSADDYNSGSCSPLSVFDGDDLPTSKSSPPKLQVSSTKSQKEIKKAKGSQRQLKHRDCNVLLENMMKLQNKKIRRTVSKLRAEIEYEIQRSSGMLRSIISNHSEEAVDSDDAAFVRKVLDVQLEQVQDYFDQFDEERTNEEIDVLVQAWSEVEAKYPLMRCPPGSGSLQAKVYALFAKRASFSRSSIACEHTKQQIRNFVLFIVRYDQDRRKDGGRFWYEPSANERERHRGLVPRRARGLTTALSRHAFAKLLKMERVKRWLSGVTTADPSAEYYARSNSSFLSPQSRLSKSRPTTQLEERSSSAFDASLPTFSPLSGANTLSAQNDAKRVEEQLQIPERQRSDCTRNLQSEAVSKDLPMPKSKGLPGKPPPTQGTKKTKTDLEVRSKLKHRDCNILLETLTELQNTKVRRAVCKLRAEVDGEIQRSSNMLQSIVRDHFKDPKSCGDVVFVTKVLDMQKQQVRERFDRFEKRRAQDEAECRALLGQRFA</sequence>
<feature type="compositionally biased region" description="Low complexity" evidence="2">
    <location>
        <begin position="1207"/>
        <end position="1218"/>
    </location>
</feature>
<feature type="compositionally biased region" description="Basic and acidic residues" evidence="2">
    <location>
        <begin position="494"/>
        <end position="503"/>
    </location>
</feature>
<dbReference type="OrthoDB" id="124951at2759"/>
<feature type="compositionally biased region" description="Basic and acidic residues" evidence="2">
    <location>
        <begin position="325"/>
        <end position="342"/>
    </location>
</feature>
<feature type="compositionally biased region" description="Acidic residues" evidence="2">
    <location>
        <begin position="704"/>
        <end position="713"/>
    </location>
</feature>
<feature type="compositionally biased region" description="Low complexity" evidence="2">
    <location>
        <begin position="267"/>
        <end position="298"/>
    </location>
</feature>
<feature type="compositionally biased region" description="Basic and acidic residues" evidence="2">
    <location>
        <begin position="28"/>
        <end position="37"/>
    </location>
</feature>
<feature type="region of interest" description="Disordered" evidence="2">
    <location>
        <begin position="494"/>
        <end position="525"/>
    </location>
</feature>
<evidence type="ECO:0000313" key="4">
    <source>
        <dbReference type="Proteomes" id="UP001165121"/>
    </source>
</evidence>
<keyword evidence="1" id="KW-0175">Coiled coil</keyword>
<protein>
    <submittedName>
        <fullName evidence="3">Unnamed protein product</fullName>
    </submittedName>
</protein>
<feature type="compositionally biased region" description="Low complexity" evidence="2">
    <location>
        <begin position="866"/>
        <end position="889"/>
    </location>
</feature>
<evidence type="ECO:0000313" key="3">
    <source>
        <dbReference type="EMBL" id="GMF29600.1"/>
    </source>
</evidence>
<dbReference type="Proteomes" id="UP001165121">
    <property type="component" value="Unassembled WGS sequence"/>
</dbReference>
<feature type="compositionally biased region" description="Basic residues" evidence="2">
    <location>
        <begin position="855"/>
        <end position="865"/>
    </location>
</feature>
<comment type="caution">
    <text evidence="3">The sequence shown here is derived from an EMBL/GenBank/DDBJ whole genome shotgun (WGS) entry which is preliminary data.</text>
</comment>
<keyword evidence="4" id="KW-1185">Reference proteome</keyword>
<feature type="compositionally biased region" description="Low complexity" evidence="2">
    <location>
        <begin position="1585"/>
        <end position="1594"/>
    </location>
</feature>
<reference evidence="3" key="1">
    <citation type="submission" date="2023-04" db="EMBL/GenBank/DDBJ databases">
        <title>Phytophthora fragariaefolia NBRC 109709.</title>
        <authorList>
            <person name="Ichikawa N."/>
            <person name="Sato H."/>
            <person name="Tonouchi N."/>
        </authorList>
    </citation>
    <scope>NUCLEOTIDE SEQUENCE</scope>
    <source>
        <strain evidence="3">NBRC 109709</strain>
    </source>
</reference>
<feature type="compositionally biased region" description="Low complexity" evidence="2">
    <location>
        <begin position="41"/>
        <end position="62"/>
    </location>
</feature>
<feature type="compositionally biased region" description="Polar residues" evidence="2">
    <location>
        <begin position="299"/>
        <end position="317"/>
    </location>
</feature>
<organism evidence="3 4">
    <name type="scientific">Phytophthora fragariaefolia</name>
    <dbReference type="NCBI Taxonomy" id="1490495"/>
    <lineage>
        <taxon>Eukaryota</taxon>
        <taxon>Sar</taxon>
        <taxon>Stramenopiles</taxon>
        <taxon>Oomycota</taxon>
        <taxon>Peronosporomycetes</taxon>
        <taxon>Peronosporales</taxon>
        <taxon>Peronosporaceae</taxon>
        <taxon>Phytophthora</taxon>
    </lineage>
</organism>
<accession>A0A9W6UCP3</accession>
<feature type="region of interest" description="Disordered" evidence="2">
    <location>
        <begin position="247"/>
        <end position="356"/>
    </location>
</feature>
<feature type="region of interest" description="Disordered" evidence="2">
    <location>
        <begin position="1163"/>
        <end position="1277"/>
    </location>
</feature>
<evidence type="ECO:0000256" key="2">
    <source>
        <dbReference type="SAM" id="MobiDB-lite"/>
    </source>
</evidence>
<feature type="region of interest" description="Disordered" evidence="2">
    <location>
        <begin position="660"/>
        <end position="715"/>
    </location>
</feature>
<feature type="compositionally biased region" description="Polar residues" evidence="2">
    <location>
        <begin position="1251"/>
        <end position="1265"/>
    </location>
</feature>
<name>A0A9W6UCP3_9STRA</name>
<feature type="compositionally biased region" description="Low complexity" evidence="2">
    <location>
        <begin position="1169"/>
        <end position="1194"/>
    </location>
</feature>
<feature type="coiled-coil region" evidence="1">
    <location>
        <begin position="926"/>
        <end position="960"/>
    </location>
</feature>